<accession>A0AAW1UBU1</accession>
<comment type="caution">
    <text evidence="7">The sequence shown here is derived from an EMBL/GenBank/DDBJ whole genome shotgun (WGS) entry which is preliminary data.</text>
</comment>
<evidence type="ECO:0000313" key="8">
    <source>
        <dbReference type="Proteomes" id="UP001431783"/>
    </source>
</evidence>
<feature type="transmembrane region" description="Helical" evidence="5">
    <location>
        <begin position="326"/>
        <end position="343"/>
    </location>
</feature>
<feature type="domain" description="Major facilitator superfamily (MFS) profile" evidence="6">
    <location>
        <begin position="81"/>
        <end position="496"/>
    </location>
</feature>
<keyword evidence="8" id="KW-1185">Reference proteome</keyword>
<name>A0AAW1UBU1_9CUCU</name>
<reference evidence="7 8" key="1">
    <citation type="submission" date="2023-03" db="EMBL/GenBank/DDBJ databases">
        <title>Genome insight into feeding habits of ladybird beetles.</title>
        <authorList>
            <person name="Li H.-S."/>
            <person name="Huang Y.-H."/>
            <person name="Pang H."/>
        </authorList>
    </citation>
    <scope>NUCLEOTIDE SEQUENCE [LARGE SCALE GENOMIC DNA]</scope>
    <source>
        <strain evidence="7">SYSU_2023b</strain>
        <tissue evidence="7">Whole body</tissue>
    </source>
</reference>
<dbReference type="Gene3D" id="1.20.1250.20">
    <property type="entry name" value="MFS general substrate transporter like domains"/>
    <property type="match status" value="1"/>
</dbReference>
<gene>
    <name evidence="7" type="ORF">WA026_021708</name>
</gene>
<feature type="transmembrane region" description="Helical" evidence="5">
    <location>
        <begin position="176"/>
        <end position="197"/>
    </location>
</feature>
<dbReference type="Pfam" id="PF00083">
    <property type="entry name" value="Sugar_tr"/>
    <property type="match status" value="1"/>
</dbReference>
<dbReference type="InterPro" id="IPR036259">
    <property type="entry name" value="MFS_trans_sf"/>
</dbReference>
<dbReference type="GO" id="GO:0022857">
    <property type="term" value="F:transmembrane transporter activity"/>
    <property type="evidence" value="ECO:0007669"/>
    <property type="project" value="InterPro"/>
</dbReference>
<dbReference type="PANTHER" id="PTHR24064">
    <property type="entry name" value="SOLUTE CARRIER FAMILY 22 MEMBER"/>
    <property type="match status" value="1"/>
</dbReference>
<dbReference type="InterPro" id="IPR020846">
    <property type="entry name" value="MFS_dom"/>
</dbReference>
<comment type="subcellular location">
    <subcellularLocation>
        <location evidence="1">Membrane</location>
        <topology evidence="1">Multi-pass membrane protein</topology>
    </subcellularLocation>
</comment>
<keyword evidence="3 5" id="KW-1133">Transmembrane helix</keyword>
<dbReference type="SUPFAM" id="SSF103473">
    <property type="entry name" value="MFS general substrate transporter"/>
    <property type="match status" value="1"/>
</dbReference>
<dbReference type="InterPro" id="IPR005828">
    <property type="entry name" value="MFS_sugar_transport-like"/>
</dbReference>
<protein>
    <recommendedName>
        <fullName evidence="6">Major facilitator superfamily (MFS) profile domain-containing protein</fullName>
    </recommendedName>
</protein>
<feature type="transmembrane region" description="Helical" evidence="5">
    <location>
        <begin position="443"/>
        <end position="462"/>
    </location>
</feature>
<dbReference type="CDD" id="cd17317">
    <property type="entry name" value="MFS_SLC22"/>
    <property type="match status" value="1"/>
</dbReference>
<dbReference type="GO" id="GO:0016020">
    <property type="term" value="C:membrane"/>
    <property type="evidence" value="ECO:0007669"/>
    <property type="project" value="UniProtKB-SubCell"/>
</dbReference>
<sequence length="529" mass="59449">MGYEEVITLLGDFGKYQKRIYFLLCLPAVICAFHKLGNVFILAEPEQRCLIPGESPDALFKLNHTTFEQYYPWDSTNGKFSSCQIILDNKTQYCDKYIYDHSVYGYTTVTEWDLTCSKTYLIATTNALFMVGVMLGSIIFGDLSDRYGRKIIFFISLILQVTCGTLASFAPEFWTFSFLRLIVGATTSGVFLVAYVIALEMVSPSKRPVAGTVCQMFFSLGYMLTAVFAIYIHNWRNLQLAISLPGVLFICYWWFIPESVRWLISKKKITEAKILIQRAAKENNVKVSDDVLNELLVSDIVKTKNNGERDASVFDILKYPNMRKRAAIIFFDWYACNITYYGLSWSTNNLVGNPYLNFILSGAVELPAYTFLILVLNRWGRKKVQCGCMITAGISLLLSIIIPDDMPILIVTSAMIGKLAVTSAYGTIYIFSTEQFPTVIRNAGLGAGSTCARFGSIMAPYINVLNKIWTPLPLVIFGSITLIGGVLSLLLPETLNKKLPETMEEGESFGMKKSEIQVMEEEPLNDVKV</sequence>
<evidence type="ECO:0000313" key="7">
    <source>
        <dbReference type="EMBL" id="KAK9878400.1"/>
    </source>
</evidence>
<proteinExistence type="predicted"/>
<feature type="transmembrane region" description="Helical" evidence="5">
    <location>
        <begin position="151"/>
        <end position="170"/>
    </location>
</feature>
<evidence type="ECO:0000256" key="4">
    <source>
        <dbReference type="ARBA" id="ARBA00023136"/>
    </source>
</evidence>
<feature type="transmembrane region" description="Helical" evidence="5">
    <location>
        <begin position="384"/>
        <end position="402"/>
    </location>
</feature>
<dbReference type="EMBL" id="JARQZJ010000047">
    <property type="protein sequence ID" value="KAK9878400.1"/>
    <property type="molecule type" value="Genomic_DNA"/>
</dbReference>
<dbReference type="AlphaFoldDB" id="A0AAW1UBU1"/>
<dbReference type="Proteomes" id="UP001431783">
    <property type="component" value="Unassembled WGS sequence"/>
</dbReference>
<organism evidence="7 8">
    <name type="scientific">Henosepilachna vigintioctopunctata</name>
    <dbReference type="NCBI Taxonomy" id="420089"/>
    <lineage>
        <taxon>Eukaryota</taxon>
        <taxon>Metazoa</taxon>
        <taxon>Ecdysozoa</taxon>
        <taxon>Arthropoda</taxon>
        <taxon>Hexapoda</taxon>
        <taxon>Insecta</taxon>
        <taxon>Pterygota</taxon>
        <taxon>Neoptera</taxon>
        <taxon>Endopterygota</taxon>
        <taxon>Coleoptera</taxon>
        <taxon>Polyphaga</taxon>
        <taxon>Cucujiformia</taxon>
        <taxon>Coccinelloidea</taxon>
        <taxon>Coccinellidae</taxon>
        <taxon>Epilachninae</taxon>
        <taxon>Epilachnini</taxon>
        <taxon>Henosepilachna</taxon>
    </lineage>
</organism>
<feature type="transmembrane region" description="Helical" evidence="5">
    <location>
        <begin position="120"/>
        <end position="139"/>
    </location>
</feature>
<feature type="transmembrane region" description="Helical" evidence="5">
    <location>
        <begin position="408"/>
        <end position="431"/>
    </location>
</feature>
<keyword evidence="2 5" id="KW-0812">Transmembrane</keyword>
<feature type="transmembrane region" description="Helical" evidence="5">
    <location>
        <begin position="209"/>
        <end position="232"/>
    </location>
</feature>
<dbReference type="PROSITE" id="PS50850">
    <property type="entry name" value="MFS"/>
    <property type="match status" value="1"/>
</dbReference>
<feature type="transmembrane region" description="Helical" evidence="5">
    <location>
        <begin position="20"/>
        <end position="43"/>
    </location>
</feature>
<evidence type="ECO:0000256" key="1">
    <source>
        <dbReference type="ARBA" id="ARBA00004141"/>
    </source>
</evidence>
<evidence type="ECO:0000259" key="6">
    <source>
        <dbReference type="PROSITE" id="PS50850"/>
    </source>
</evidence>
<evidence type="ECO:0000256" key="2">
    <source>
        <dbReference type="ARBA" id="ARBA00022692"/>
    </source>
</evidence>
<evidence type="ECO:0000256" key="5">
    <source>
        <dbReference type="SAM" id="Phobius"/>
    </source>
</evidence>
<feature type="transmembrane region" description="Helical" evidence="5">
    <location>
        <begin position="468"/>
        <end position="491"/>
    </location>
</feature>
<evidence type="ECO:0000256" key="3">
    <source>
        <dbReference type="ARBA" id="ARBA00022989"/>
    </source>
</evidence>
<feature type="transmembrane region" description="Helical" evidence="5">
    <location>
        <begin position="355"/>
        <end position="377"/>
    </location>
</feature>
<keyword evidence="4 5" id="KW-0472">Membrane</keyword>